<dbReference type="eggNOG" id="ENOG502ZCA4">
    <property type="taxonomic scope" value="Bacteria"/>
</dbReference>
<keyword evidence="3" id="KW-1185">Reference proteome</keyword>
<evidence type="ECO:0000256" key="1">
    <source>
        <dbReference type="SAM" id="MobiDB-lite"/>
    </source>
</evidence>
<dbReference type="Proteomes" id="UP000010475">
    <property type="component" value="Chromosome"/>
</dbReference>
<feature type="region of interest" description="Disordered" evidence="1">
    <location>
        <begin position="126"/>
        <end position="177"/>
    </location>
</feature>
<gene>
    <name evidence="2" type="ORF">Cylst_0187</name>
</gene>
<dbReference type="EMBL" id="CP003642">
    <property type="protein sequence ID" value="AFZ22563.1"/>
    <property type="molecule type" value="Genomic_DNA"/>
</dbReference>
<proteinExistence type="predicted"/>
<evidence type="ECO:0000313" key="2">
    <source>
        <dbReference type="EMBL" id="AFZ22563.1"/>
    </source>
</evidence>
<accession>K9WQX7</accession>
<feature type="compositionally biased region" description="Basic and acidic residues" evidence="1">
    <location>
        <begin position="130"/>
        <end position="142"/>
    </location>
</feature>
<dbReference type="HOGENOM" id="CLU_039267_0_0_3"/>
<dbReference type="KEGG" id="csg:Cylst_0187"/>
<dbReference type="AlphaFoldDB" id="K9WQX7"/>
<sequence>MQPLWGKNLLFSILLASSAGNWLYIGVHGVLAANSDTGYRQNQVLSRLNALTFSEVTQQSSDFPPLYTQIASNPAPLTQPIAKPGQLLTEELDNTQQRNDLTQLEEPPNNLPKSTPEAMEQLLSPLQIEESEKLERQRRLLSEKTQPYPESDSNRELGLRVRPRPLEELPPPTTVKPLAESKPIGYLKARVGYFQTSNIFSTNNRPIEDGLIISGLTLASAYFPLGPKTYLNGSIDGNLIRYIDQSKYDYNQLRFNLGLYRQLSPRMYGEINWSNQQLFFAKNGDRFDSIQAGDRFLNENALRLSLGRRDPITQKLFLDSFYELSVNFSDPGNRSRVNNFAWVSLSYYLQKPLNIGLDYQLSLSDFTQREREDQFHRLFGHLNYRISTSSNMNLQSGVTLGGSTVPNIDFSSWFFSVNYNLQLGRF</sequence>
<feature type="compositionally biased region" description="Basic and acidic residues" evidence="1">
    <location>
        <begin position="152"/>
        <end position="167"/>
    </location>
</feature>
<name>K9WQX7_9NOST</name>
<dbReference type="STRING" id="56107.Cylst_0187"/>
<reference evidence="2 3" key="1">
    <citation type="submission" date="2012-06" db="EMBL/GenBank/DDBJ databases">
        <title>Finished chromosome of genome of Cylindrospermum stagnale PCC 7417.</title>
        <authorList>
            <consortium name="US DOE Joint Genome Institute"/>
            <person name="Gugger M."/>
            <person name="Coursin T."/>
            <person name="Rippka R."/>
            <person name="Tandeau De Marsac N."/>
            <person name="Huntemann M."/>
            <person name="Wei C.-L."/>
            <person name="Han J."/>
            <person name="Detter J.C."/>
            <person name="Han C."/>
            <person name="Tapia R."/>
            <person name="Chen A."/>
            <person name="Kyrpides N."/>
            <person name="Mavromatis K."/>
            <person name="Markowitz V."/>
            <person name="Szeto E."/>
            <person name="Ivanova N."/>
            <person name="Pagani I."/>
            <person name="Pati A."/>
            <person name="Goodwin L."/>
            <person name="Nordberg H.P."/>
            <person name="Cantor M.N."/>
            <person name="Hua S.X."/>
            <person name="Woyke T."/>
            <person name="Kerfeld C.A."/>
        </authorList>
    </citation>
    <scope>NUCLEOTIDE SEQUENCE [LARGE SCALE GENOMIC DNA]</scope>
    <source>
        <strain evidence="2 3">PCC 7417</strain>
    </source>
</reference>
<dbReference type="OrthoDB" id="526441at2"/>
<evidence type="ECO:0000313" key="3">
    <source>
        <dbReference type="Proteomes" id="UP000010475"/>
    </source>
</evidence>
<protein>
    <submittedName>
        <fullName evidence="2">Uncharacterized protein</fullName>
    </submittedName>
</protein>
<dbReference type="RefSeq" id="WP_015205822.1">
    <property type="nucleotide sequence ID" value="NC_019757.1"/>
</dbReference>
<organism evidence="2 3">
    <name type="scientific">Cylindrospermum stagnale PCC 7417</name>
    <dbReference type="NCBI Taxonomy" id="56107"/>
    <lineage>
        <taxon>Bacteria</taxon>
        <taxon>Bacillati</taxon>
        <taxon>Cyanobacteriota</taxon>
        <taxon>Cyanophyceae</taxon>
        <taxon>Nostocales</taxon>
        <taxon>Nostocaceae</taxon>
        <taxon>Cylindrospermum</taxon>
    </lineage>
</organism>
<dbReference type="PATRIC" id="fig|56107.3.peg.213"/>